<organism evidence="4 5">
    <name type="scientific">Prosthecobacter dejongeii</name>
    <dbReference type="NCBI Taxonomy" id="48465"/>
    <lineage>
        <taxon>Bacteria</taxon>
        <taxon>Pseudomonadati</taxon>
        <taxon>Verrucomicrobiota</taxon>
        <taxon>Verrucomicrobiia</taxon>
        <taxon>Verrucomicrobiales</taxon>
        <taxon>Verrucomicrobiaceae</taxon>
        <taxon>Prosthecobacter</taxon>
    </lineage>
</organism>
<dbReference type="AlphaFoldDB" id="A0A7W7YHB2"/>
<evidence type="ECO:0000313" key="5">
    <source>
        <dbReference type="Proteomes" id="UP000534294"/>
    </source>
</evidence>
<accession>A0A7W7YHB2</accession>
<keyword evidence="2" id="KW-0012">Acyltransferase</keyword>
<evidence type="ECO:0000256" key="2">
    <source>
        <dbReference type="ARBA" id="ARBA00023315"/>
    </source>
</evidence>
<feature type="domain" description="N-acetyltransferase" evidence="3">
    <location>
        <begin position="3"/>
        <end position="175"/>
    </location>
</feature>
<sequence length="175" mass="19089">MSLTYRLAQLSDIPALEALIALSTRTLQAAYYSPAQIAGALGTVFGVDSQLIHDGTYFVAETDGLPVACGGWSRRRTLYGSDQNKTGPDPLRDPQTEPAMIRAFFVHPDHAREGIGRHLLHLCEDAAHEAGFQRLEMIATLAGEPLYHACGYAVLDRFDISLVNGHPMPVVRMGK</sequence>
<dbReference type="SUPFAM" id="SSF55729">
    <property type="entry name" value="Acyl-CoA N-acyltransferases (Nat)"/>
    <property type="match status" value="1"/>
</dbReference>
<dbReference type="Pfam" id="PF00583">
    <property type="entry name" value="Acetyltransf_1"/>
    <property type="match status" value="1"/>
</dbReference>
<dbReference type="InterPro" id="IPR000182">
    <property type="entry name" value="GNAT_dom"/>
</dbReference>
<dbReference type="PROSITE" id="PS51186">
    <property type="entry name" value="GNAT"/>
    <property type="match status" value="1"/>
</dbReference>
<dbReference type="CDD" id="cd04301">
    <property type="entry name" value="NAT_SF"/>
    <property type="match status" value="1"/>
</dbReference>
<dbReference type="PANTHER" id="PTHR43877">
    <property type="entry name" value="AMINOALKYLPHOSPHONATE N-ACETYLTRANSFERASE-RELATED-RELATED"/>
    <property type="match status" value="1"/>
</dbReference>
<dbReference type="EMBL" id="JACHIF010000001">
    <property type="protein sequence ID" value="MBB5036205.1"/>
    <property type="molecule type" value="Genomic_DNA"/>
</dbReference>
<dbReference type="Proteomes" id="UP000534294">
    <property type="component" value="Unassembled WGS sequence"/>
</dbReference>
<dbReference type="GO" id="GO:0016747">
    <property type="term" value="F:acyltransferase activity, transferring groups other than amino-acyl groups"/>
    <property type="evidence" value="ECO:0007669"/>
    <property type="project" value="InterPro"/>
</dbReference>
<evidence type="ECO:0000313" key="4">
    <source>
        <dbReference type="EMBL" id="MBB5036205.1"/>
    </source>
</evidence>
<reference evidence="4 5" key="1">
    <citation type="submission" date="2020-08" db="EMBL/GenBank/DDBJ databases">
        <title>Genomic Encyclopedia of Type Strains, Phase IV (KMG-IV): sequencing the most valuable type-strain genomes for metagenomic binning, comparative biology and taxonomic classification.</title>
        <authorList>
            <person name="Goeker M."/>
        </authorList>
    </citation>
    <scope>NUCLEOTIDE SEQUENCE [LARGE SCALE GENOMIC DNA]</scope>
    <source>
        <strain evidence="4 5">DSM 12251</strain>
    </source>
</reference>
<dbReference type="PANTHER" id="PTHR43877:SF1">
    <property type="entry name" value="ACETYLTRANSFERASE"/>
    <property type="match status" value="1"/>
</dbReference>
<dbReference type="Gene3D" id="3.40.630.30">
    <property type="match status" value="1"/>
</dbReference>
<keyword evidence="5" id="KW-1185">Reference proteome</keyword>
<protein>
    <submittedName>
        <fullName evidence="4">GNAT superfamily N-acetyltransferase</fullName>
    </submittedName>
</protein>
<proteinExistence type="predicted"/>
<evidence type="ECO:0000259" key="3">
    <source>
        <dbReference type="PROSITE" id="PS51186"/>
    </source>
</evidence>
<name>A0A7W7YHB2_9BACT</name>
<gene>
    <name evidence="4" type="ORF">HNQ64_000439</name>
</gene>
<dbReference type="InterPro" id="IPR050832">
    <property type="entry name" value="Bact_Acetyltransf"/>
</dbReference>
<evidence type="ECO:0000256" key="1">
    <source>
        <dbReference type="ARBA" id="ARBA00022679"/>
    </source>
</evidence>
<dbReference type="RefSeq" id="WP_184204741.1">
    <property type="nucleotide sequence ID" value="NZ_JACHIF010000001.1"/>
</dbReference>
<dbReference type="InterPro" id="IPR016181">
    <property type="entry name" value="Acyl_CoA_acyltransferase"/>
</dbReference>
<keyword evidence="1 4" id="KW-0808">Transferase</keyword>
<comment type="caution">
    <text evidence="4">The sequence shown here is derived from an EMBL/GenBank/DDBJ whole genome shotgun (WGS) entry which is preliminary data.</text>
</comment>